<dbReference type="RefSeq" id="WP_014031250.1">
    <property type="nucleotide sequence ID" value="NC_015944.1"/>
</dbReference>
<proteinExistence type="predicted"/>
<dbReference type="AlphaFoldDB" id="G0I0H9"/>
<dbReference type="KEGG" id="hhi:HAH_5267"/>
<accession>G0I0H9</accession>
<organism evidence="1 2">
    <name type="scientific">Haloarcula hispanica (strain ATCC 33960 / DSM 4426 / JCM 8911 / NBRC 102182 / NCIMB 2187 / VKM B-1755)</name>
    <dbReference type="NCBI Taxonomy" id="634497"/>
    <lineage>
        <taxon>Archaea</taxon>
        <taxon>Methanobacteriati</taxon>
        <taxon>Methanobacteriota</taxon>
        <taxon>Stenosarchaea group</taxon>
        <taxon>Halobacteria</taxon>
        <taxon>Halobacteriales</taxon>
        <taxon>Haloarculaceae</taxon>
        <taxon>Haloarcula</taxon>
    </lineage>
</organism>
<reference evidence="1 2" key="1">
    <citation type="journal article" date="2011" name="J. Bacteriol.">
        <title>Complete genome sequence of Haloarcula hispanica, a model haloarchaeon for studying genetics, metabolism, and virus-host interaction.</title>
        <authorList>
            <person name="Liu H."/>
            <person name="Wu Z."/>
            <person name="Li M."/>
            <person name="Zhang F."/>
            <person name="Zheng H."/>
            <person name="Han J."/>
            <person name="Liu J."/>
            <person name="Zhou J."/>
            <person name="Wang S."/>
            <person name="Xiang H."/>
        </authorList>
    </citation>
    <scope>NUCLEOTIDE SEQUENCE [LARGE SCALE GENOMIC DNA]</scope>
    <source>
        <strain evidence="2">ATCC 33960 / DSM 4426 / JCM 8911 / NBRC 102182 / NCIMB 2187 / VKM B-1755</strain>
        <plasmid evidence="1 2">pHH400</plasmid>
    </source>
</reference>
<evidence type="ECO:0000313" key="2">
    <source>
        <dbReference type="Proteomes" id="UP000005629"/>
    </source>
</evidence>
<dbReference type="EMBL" id="CP002923">
    <property type="protein sequence ID" value="AEM59400.1"/>
    <property type="molecule type" value="Genomic_DNA"/>
</dbReference>
<name>G0I0H9_HALHT</name>
<dbReference type="GeneID" id="99240657"/>
<gene>
    <name evidence="1" type="ordered locus">HAH_5267</name>
</gene>
<sequence>MLRDADTDSLDWVYINSSHEYEATLAELREPAGRHSGRLIAGDDYKIVNGVIPAVHQFCAETDWRLASLTLETHGRRSYALRKA</sequence>
<geneLocation type="plasmid" evidence="1 2">
    <name>pHH400</name>
</geneLocation>
<protein>
    <submittedName>
        <fullName evidence="1">Uncharacterized protein</fullName>
    </submittedName>
</protein>
<dbReference type="HOGENOM" id="CLU_2519635_0_0_2"/>
<dbReference type="Proteomes" id="UP000005629">
    <property type="component" value="Plasmid pHH400"/>
</dbReference>
<dbReference type="eggNOG" id="arCOG15094">
    <property type="taxonomic scope" value="Archaea"/>
</dbReference>
<evidence type="ECO:0000313" key="1">
    <source>
        <dbReference type="EMBL" id="AEM59400.1"/>
    </source>
</evidence>
<keyword evidence="1" id="KW-0614">Plasmid</keyword>